<dbReference type="InterPro" id="IPR050541">
    <property type="entry name" value="LRR_TM_domain-containing"/>
</dbReference>
<dbReference type="SMART" id="SM00082">
    <property type="entry name" value="LRRCT"/>
    <property type="match status" value="1"/>
</dbReference>
<feature type="domain" description="LRRCT" evidence="4">
    <location>
        <begin position="77"/>
        <end position="127"/>
    </location>
</feature>
<dbReference type="InterPro" id="IPR001611">
    <property type="entry name" value="Leu-rich_rpt"/>
</dbReference>
<dbReference type="SUPFAM" id="SSF52058">
    <property type="entry name" value="L domain-like"/>
    <property type="match status" value="1"/>
</dbReference>
<dbReference type="Pfam" id="PF13855">
    <property type="entry name" value="LRR_8"/>
    <property type="match status" value="1"/>
</dbReference>
<keyword evidence="5" id="KW-1185">Reference proteome</keyword>
<dbReference type="InterPro" id="IPR000483">
    <property type="entry name" value="Cys-rich_flank_reg_C"/>
</dbReference>
<keyword evidence="2" id="KW-0732">Signal</keyword>
<dbReference type="WBParaSite" id="ACAC_0000972901-mRNA-1">
    <property type="protein sequence ID" value="ACAC_0000972901-mRNA-1"/>
    <property type="gene ID" value="ACAC_0000972901"/>
</dbReference>
<reference evidence="6" key="2">
    <citation type="submission" date="2017-02" db="UniProtKB">
        <authorList>
            <consortium name="WormBaseParasite"/>
        </authorList>
    </citation>
    <scope>IDENTIFICATION</scope>
</reference>
<evidence type="ECO:0000256" key="2">
    <source>
        <dbReference type="ARBA" id="ARBA00022729"/>
    </source>
</evidence>
<evidence type="ECO:0000313" key="5">
    <source>
        <dbReference type="Proteomes" id="UP000035642"/>
    </source>
</evidence>
<name>A0A0K0DFI4_ANGCA</name>
<dbReference type="PANTHER" id="PTHR24369">
    <property type="entry name" value="ANTIGEN BSP, PUTATIVE-RELATED"/>
    <property type="match status" value="1"/>
</dbReference>
<proteinExistence type="predicted"/>
<dbReference type="Gene3D" id="3.80.10.10">
    <property type="entry name" value="Ribonuclease Inhibitor"/>
    <property type="match status" value="1"/>
</dbReference>
<evidence type="ECO:0000313" key="6">
    <source>
        <dbReference type="WBParaSite" id="ACAC_0000972901-mRNA-1"/>
    </source>
</evidence>
<dbReference type="PROSITE" id="PS51450">
    <property type="entry name" value="LRR"/>
    <property type="match status" value="1"/>
</dbReference>
<dbReference type="AlphaFoldDB" id="A0A0K0DFI4"/>
<reference evidence="5" key="1">
    <citation type="submission" date="2012-09" db="EMBL/GenBank/DDBJ databases">
        <authorList>
            <person name="Martin A.A."/>
        </authorList>
    </citation>
    <scope>NUCLEOTIDE SEQUENCE</scope>
</reference>
<dbReference type="InterPro" id="IPR032675">
    <property type="entry name" value="LRR_dom_sf"/>
</dbReference>
<dbReference type="Proteomes" id="UP000035642">
    <property type="component" value="Unassembled WGS sequence"/>
</dbReference>
<dbReference type="GO" id="GO:0005886">
    <property type="term" value="C:plasma membrane"/>
    <property type="evidence" value="ECO:0007669"/>
    <property type="project" value="TreeGrafter"/>
</dbReference>
<evidence type="ECO:0000256" key="1">
    <source>
        <dbReference type="ARBA" id="ARBA00022614"/>
    </source>
</evidence>
<evidence type="ECO:0000259" key="4">
    <source>
        <dbReference type="SMART" id="SM00082"/>
    </source>
</evidence>
<sequence length="195" mass="21628">MTLAKNNLRVIPSLAAQPSRLISLDLRHNEIATVDVQAFSYTPSLIQLDLAHNRLQSLPQMIFTKNNRIATLKLHRNPWNCDCRILAIIRRITKQNSKFGEEAKCFNPSRLRGTSLISLKPGMALCFNATVTETEFHSVLDCTAIGGGEVHCGIDLDFSSADSYQLKENGSLIVPEKSAVHKFTCTADYAALPTR</sequence>
<accession>A0A0K0DFI4</accession>
<organism evidence="5 6">
    <name type="scientific">Angiostrongylus cantonensis</name>
    <name type="common">Rat lungworm</name>
    <dbReference type="NCBI Taxonomy" id="6313"/>
    <lineage>
        <taxon>Eukaryota</taxon>
        <taxon>Metazoa</taxon>
        <taxon>Ecdysozoa</taxon>
        <taxon>Nematoda</taxon>
        <taxon>Chromadorea</taxon>
        <taxon>Rhabditida</taxon>
        <taxon>Rhabditina</taxon>
        <taxon>Rhabditomorpha</taxon>
        <taxon>Strongyloidea</taxon>
        <taxon>Metastrongylidae</taxon>
        <taxon>Angiostrongylus</taxon>
    </lineage>
</organism>
<keyword evidence="3" id="KW-0677">Repeat</keyword>
<dbReference type="STRING" id="6313.A0A0K0DFI4"/>
<protein>
    <submittedName>
        <fullName evidence="6">LRRCT domain-containing protein</fullName>
    </submittedName>
</protein>
<keyword evidence="1" id="KW-0433">Leucine-rich repeat</keyword>
<dbReference type="PANTHER" id="PTHR24369:SF210">
    <property type="entry name" value="CHAOPTIN-RELATED"/>
    <property type="match status" value="1"/>
</dbReference>
<evidence type="ECO:0000256" key="3">
    <source>
        <dbReference type="ARBA" id="ARBA00022737"/>
    </source>
</evidence>